<name>A0ABR4SLX1_9MICO</name>
<proteinExistence type="predicted"/>
<accession>A0ABR4SLX1</accession>
<dbReference type="Proteomes" id="UP000030182">
    <property type="component" value="Unassembled WGS sequence"/>
</dbReference>
<evidence type="ECO:0000313" key="2">
    <source>
        <dbReference type="Proteomes" id="UP000030182"/>
    </source>
</evidence>
<protein>
    <submittedName>
        <fullName evidence="1">Uncharacterized protein</fullName>
    </submittedName>
</protein>
<organism evidence="1 2">
    <name type="scientific">Dermabacter hominis 1368</name>
    <dbReference type="NCBI Taxonomy" id="1450519"/>
    <lineage>
        <taxon>Bacteria</taxon>
        <taxon>Bacillati</taxon>
        <taxon>Actinomycetota</taxon>
        <taxon>Actinomycetes</taxon>
        <taxon>Micrococcales</taxon>
        <taxon>Dermabacteraceae</taxon>
        <taxon>Dermabacter</taxon>
    </lineage>
</organism>
<evidence type="ECO:0000313" key="1">
    <source>
        <dbReference type="EMBL" id="KDS94188.1"/>
    </source>
</evidence>
<gene>
    <name evidence="1" type="ORF">DHOM_02765</name>
</gene>
<keyword evidence="2" id="KW-1185">Reference proteome</keyword>
<dbReference type="EMBL" id="JDRS01000002">
    <property type="protein sequence ID" value="KDS94188.1"/>
    <property type="molecule type" value="Genomic_DNA"/>
</dbReference>
<reference evidence="1 2" key="1">
    <citation type="submission" date="2014-01" db="EMBL/GenBank/DDBJ databases">
        <title>Draft genome sequence of the multidrug-resistant clinical isolate Dermabacter hominis 1368.</title>
        <authorList>
            <person name="Albersmeier A."/>
            <person name="Bomholt C."/>
            <person name="Glaub A."/>
            <person name="Ruckert C."/>
            <person name="Soriano F."/>
            <person name="Fernandez-Natal I."/>
            <person name="Tauch A."/>
        </authorList>
    </citation>
    <scope>NUCLEOTIDE SEQUENCE [LARGE SCALE GENOMIC DNA]</scope>
    <source>
        <strain evidence="1 2">1368</strain>
    </source>
</reference>
<comment type="caution">
    <text evidence="1">The sequence shown here is derived from an EMBL/GenBank/DDBJ whole genome shotgun (WGS) entry which is preliminary data.</text>
</comment>
<sequence>MAGDTIITISGNLVIRTLEATTTPTKEPA</sequence>